<feature type="signal peptide" evidence="2">
    <location>
        <begin position="1"/>
        <end position="17"/>
    </location>
</feature>
<dbReference type="eggNOG" id="KOG2938">
    <property type="taxonomic scope" value="Eukaryota"/>
</dbReference>
<dbReference type="AlphaFoldDB" id="G0MZI7"/>
<dbReference type="InterPro" id="IPR001910">
    <property type="entry name" value="Inosine/uridine_hydrolase_dom"/>
</dbReference>
<feature type="domain" description="Inosine/uridine-preferring nucleoside hydrolase" evidence="3">
    <location>
        <begin position="29"/>
        <end position="319"/>
    </location>
</feature>
<evidence type="ECO:0000313" key="5">
    <source>
        <dbReference type="Proteomes" id="UP000008068"/>
    </source>
</evidence>
<dbReference type="EMBL" id="GL379822">
    <property type="protein sequence ID" value="EGT48219.1"/>
    <property type="molecule type" value="Genomic_DNA"/>
</dbReference>
<keyword evidence="2" id="KW-0732">Signal</keyword>
<dbReference type="OMA" id="ARSPEYE"/>
<dbReference type="PANTHER" id="PTHR46190:SF1">
    <property type="entry name" value="SI:CH211-201H21.5"/>
    <property type="match status" value="1"/>
</dbReference>
<dbReference type="InterPro" id="IPR036452">
    <property type="entry name" value="Ribo_hydro-like"/>
</dbReference>
<dbReference type="Gene3D" id="3.90.245.10">
    <property type="entry name" value="Ribonucleoside hydrolase-like"/>
    <property type="match status" value="1"/>
</dbReference>
<dbReference type="SUPFAM" id="SSF53590">
    <property type="entry name" value="Nucleoside hydrolase"/>
    <property type="match status" value="1"/>
</dbReference>
<proteinExistence type="inferred from homology"/>
<evidence type="ECO:0000313" key="4">
    <source>
        <dbReference type="EMBL" id="EGT48219.1"/>
    </source>
</evidence>
<protein>
    <recommendedName>
        <fullName evidence="3">Inosine/uridine-preferring nucleoside hydrolase domain-containing protein</fullName>
    </recommendedName>
</protein>
<sequence>MIKFIIFGLYLGQLVSSISRPVGTPTVKLIIDTDGVYDDLRGLTIALTRPNVEVIAITTVHGGVTANQSAANVGRLLRALGKESVPIFVGANDSLNPKGPIVVWEDLFGSDGIGGVPDVYPKTLPSDYTVSQKMDAVDALIQLTKSTNDIVLVGLGPLTNIAMALRKDPTIAKRIQKVVIMGGNYLGVGNSAFNSTAEFNFLMDPEAAHIVLSSLHTTIVPWDTCFLKAPEYNDDVDFEESLHQKTDLSYFLSNITARGRQYNKMIGQIYAFVDDVAVAVAVDSKIALRCVKLCASVELEKEATTRGQVTVDWLSTKYDSVERTFKTITDKNDANWLMQTFVTEYDAGKINQMLLEAVKPSERKNNVQLDNDSSFVTV</sequence>
<dbReference type="PANTHER" id="PTHR46190">
    <property type="entry name" value="SI:CH211-201H21.5-RELATED"/>
    <property type="match status" value="1"/>
</dbReference>
<evidence type="ECO:0000256" key="1">
    <source>
        <dbReference type="ARBA" id="ARBA00009176"/>
    </source>
</evidence>
<dbReference type="FunCoup" id="G0MZI7">
    <property type="interactions" value="59"/>
</dbReference>
<gene>
    <name evidence="4" type="ORF">CAEBREN_08534</name>
</gene>
<comment type="similarity">
    <text evidence="1">Belongs to the IUNH family.</text>
</comment>
<dbReference type="STRING" id="135651.G0MZI7"/>
<dbReference type="Pfam" id="PF01156">
    <property type="entry name" value="IU_nuc_hydro"/>
    <property type="match status" value="1"/>
</dbReference>
<organism evidence="5">
    <name type="scientific">Caenorhabditis brenneri</name>
    <name type="common">Nematode worm</name>
    <dbReference type="NCBI Taxonomy" id="135651"/>
    <lineage>
        <taxon>Eukaryota</taxon>
        <taxon>Metazoa</taxon>
        <taxon>Ecdysozoa</taxon>
        <taxon>Nematoda</taxon>
        <taxon>Chromadorea</taxon>
        <taxon>Rhabditida</taxon>
        <taxon>Rhabditina</taxon>
        <taxon>Rhabditomorpha</taxon>
        <taxon>Rhabditoidea</taxon>
        <taxon>Rhabditidae</taxon>
        <taxon>Peloderinae</taxon>
        <taxon>Caenorhabditis</taxon>
    </lineage>
</organism>
<feature type="chain" id="PRO_5003404228" description="Inosine/uridine-preferring nucleoside hydrolase domain-containing protein" evidence="2">
    <location>
        <begin position="18"/>
        <end position="378"/>
    </location>
</feature>
<reference evidence="5" key="1">
    <citation type="submission" date="2011-07" db="EMBL/GenBank/DDBJ databases">
        <authorList>
            <consortium name="Caenorhabditis brenneri Sequencing and Analysis Consortium"/>
            <person name="Wilson R.K."/>
        </authorList>
    </citation>
    <scope>NUCLEOTIDE SEQUENCE [LARGE SCALE GENOMIC DNA]</scope>
    <source>
        <strain evidence="5">PB2801</strain>
    </source>
</reference>
<accession>G0MZI7</accession>
<name>G0MZI7_CAEBE</name>
<keyword evidence="5" id="KW-1185">Reference proteome</keyword>
<evidence type="ECO:0000259" key="3">
    <source>
        <dbReference type="Pfam" id="PF01156"/>
    </source>
</evidence>
<dbReference type="InterPro" id="IPR052775">
    <property type="entry name" value="IUN_hydrolase"/>
</dbReference>
<dbReference type="InParanoid" id="G0MZI7"/>
<dbReference type="OrthoDB" id="432381at2759"/>
<evidence type="ECO:0000256" key="2">
    <source>
        <dbReference type="SAM" id="SignalP"/>
    </source>
</evidence>
<dbReference type="Proteomes" id="UP000008068">
    <property type="component" value="Unassembled WGS sequence"/>
</dbReference>
<dbReference type="HOGENOM" id="CLU_036838_11_2_1"/>
<dbReference type="GO" id="GO:0016799">
    <property type="term" value="F:hydrolase activity, hydrolyzing N-glycosyl compounds"/>
    <property type="evidence" value="ECO:0007669"/>
    <property type="project" value="InterPro"/>
</dbReference>